<comment type="caution">
    <text evidence="3">The sequence shown here is derived from an EMBL/GenBank/DDBJ whole genome shotgun (WGS) entry which is preliminary data.</text>
</comment>
<dbReference type="Gene3D" id="3.90.70.10">
    <property type="entry name" value="Cysteine proteinases"/>
    <property type="match status" value="1"/>
</dbReference>
<protein>
    <submittedName>
        <fullName evidence="3">Uncharacterized protein</fullName>
    </submittedName>
</protein>
<feature type="domain" description="Peptidase C39-like" evidence="2">
    <location>
        <begin position="141"/>
        <end position="268"/>
    </location>
</feature>
<evidence type="ECO:0000259" key="2">
    <source>
        <dbReference type="Pfam" id="PF13529"/>
    </source>
</evidence>
<feature type="non-terminal residue" evidence="3">
    <location>
        <position position="1"/>
    </location>
</feature>
<feature type="domain" description="Mannosyl-glycoprotein endo-beta-N-acetylglucosamidase-like" evidence="1">
    <location>
        <begin position="7"/>
        <end position="81"/>
    </location>
</feature>
<dbReference type="AlphaFoldDB" id="A0A350P092"/>
<dbReference type="Proteomes" id="UP000263517">
    <property type="component" value="Unassembled WGS sequence"/>
</dbReference>
<dbReference type="Gene3D" id="1.10.530.10">
    <property type="match status" value="1"/>
</dbReference>
<accession>A0A350P092</accession>
<dbReference type="Pfam" id="PF01832">
    <property type="entry name" value="Glucosaminidase"/>
    <property type="match status" value="1"/>
</dbReference>
<dbReference type="EMBL" id="DNAN01000108">
    <property type="protein sequence ID" value="HAW74709.1"/>
    <property type="molecule type" value="Genomic_DNA"/>
</dbReference>
<reference evidence="3 4" key="1">
    <citation type="journal article" date="2018" name="Nat. Biotechnol.">
        <title>A standardized bacterial taxonomy based on genome phylogeny substantially revises the tree of life.</title>
        <authorList>
            <person name="Parks D.H."/>
            <person name="Chuvochina M."/>
            <person name="Waite D.W."/>
            <person name="Rinke C."/>
            <person name="Skarshewski A."/>
            <person name="Chaumeil P.A."/>
            <person name="Hugenholtz P."/>
        </authorList>
    </citation>
    <scope>NUCLEOTIDE SEQUENCE [LARGE SCALE GENOMIC DNA]</scope>
    <source>
        <strain evidence="3">UBA11978</strain>
    </source>
</reference>
<evidence type="ECO:0000313" key="4">
    <source>
        <dbReference type="Proteomes" id="UP000263517"/>
    </source>
</evidence>
<organism evidence="3 4">
    <name type="scientific">Alteromonas australica</name>
    <dbReference type="NCBI Taxonomy" id="589873"/>
    <lineage>
        <taxon>Bacteria</taxon>
        <taxon>Pseudomonadati</taxon>
        <taxon>Pseudomonadota</taxon>
        <taxon>Gammaproteobacteria</taxon>
        <taxon>Alteromonadales</taxon>
        <taxon>Alteromonadaceae</taxon>
        <taxon>Alteromonas/Salinimonas group</taxon>
        <taxon>Alteromonas</taxon>
    </lineage>
</organism>
<evidence type="ECO:0000313" key="3">
    <source>
        <dbReference type="EMBL" id="HAW74709.1"/>
    </source>
</evidence>
<dbReference type="InterPro" id="IPR039564">
    <property type="entry name" value="Peptidase_C39-like"/>
</dbReference>
<evidence type="ECO:0000259" key="1">
    <source>
        <dbReference type="Pfam" id="PF01832"/>
    </source>
</evidence>
<dbReference type="GO" id="GO:0004040">
    <property type="term" value="F:amidase activity"/>
    <property type="evidence" value="ECO:0007669"/>
    <property type="project" value="InterPro"/>
</dbReference>
<gene>
    <name evidence="3" type="ORF">DCW74_03125</name>
</gene>
<dbReference type="Pfam" id="PF13529">
    <property type="entry name" value="Peptidase_C39_2"/>
    <property type="match status" value="1"/>
</dbReference>
<name>A0A350P092_9ALTE</name>
<sequence>VRTREVYNGKEVFITATFKDFRDAEECVKYLVDRWYRDYKGYNGVNRAKNRREAAYLLQKEGYATDPVYAKLLIDLMDQNQPETTVNDYFLETASFYDKQEDHQIRAWRELEDDLTEEQLERFKRSFRNKTAAPSRPKFPLEVEYFYQLDSTTGHAERSCFSSSMAMALEYVNPSLFEGMDDDDYLQIVLKYGDTISSTAQLEAASSLGYDVEFFTNGSEQDLVDMLNDNTPVPIGILHKGPVSHPSGGGHWICLTGVDETHFWVNDPFGEMDVVRGGYVSTSPYAGSQIRYTRKNLMKRWLIDGSGKDGWGMYVKR</sequence>
<dbReference type="InterPro" id="IPR002901">
    <property type="entry name" value="MGlyc_endo_b_GlcNAc-like_dom"/>
</dbReference>
<proteinExistence type="predicted"/>